<proteinExistence type="inferred from homology"/>
<dbReference type="InterPro" id="IPR020846">
    <property type="entry name" value="MFS_dom"/>
</dbReference>
<dbReference type="InParanoid" id="A0A1B7MEM9"/>
<feature type="non-terminal residue" evidence="5">
    <location>
        <position position="1"/>
    </location>
</feature>
<evidence type="ECO:0000256" key="3">
    <source>
        <dbReference type="SAM" id="Phobius"/>
    </source>
</evidence>
<keyword evidence="3" id="KW-0812">Transmembrane</keyword>
<evidence type="ECO:0000313" key="6">
    <source>
        <dbReference type="Proteomes" id="UP000092154"/>
    </source>
</evidence>
<sequence>WVGALTTFLAVNIALISGPLYDRGWFYHLMIVGSLLQSISLFMLSLAKPDQFYLVLLFQGLLAGIGIGLTYAPSIAIVSQHFSKRRTLVMSLTASGAPFGAVIHPIMLNHLLNGPIGFLRGVLISAGFVSTLLLVACLSMRTRVLPAPSASYRLVARECSRDVLIVLMVVGSTIFQIGFYFPLFYLQLDSVNHGIGVNFSFYSLVILNVGAFIGRLTAGIIASHIGVLNMTIVSTVACSALMLSMIALSNIASVIVIGVIYGYFSGVYIALLVPLIAELTPDLSELGARIGICFTFTGSWPAALS</sequence>
<dbReference type="EMBL" id="KV449645">
    <property type="protein sequence ID" value="OAX31038.1"/>
    <property type="molecule type" value="Genomic_DNA"/>
</dbReference>
<comment type="similarity">
    <text evidence="2">Belongs to the major facilitator superfamily. Monocarboxylate porter (TC 2.A.1.13) family.</text>
</comment>
<dbReference type="InterPro" id="IPR011701">
    <property type="entry name" value="MFS"/>
</dbReference>
<dbReference type="GO" id="GO:0016020">
    <property type="term" value="C:membrane"/>
    <property type="evidence" value="ECO:0007669"/>
    <property type="project" value="UniProtKB-SubCell"/>
</dbReference>
<gene>
    <name evidence="5" type="ORF">K503DRAFT_777868</name>
</gene>
<dbReference type="InterPro" id="IPR036259">
    <property type="entry name" value="MFS_trans_sf"/>
</dbReference>
<dbReference type="InterPro" id="IPR050327">
    <property type="entry name" value="Proton-linked_MCT"/>
</dbReference>
<feature type="transmembrane region" description="Helical" evidence="3">
    <location>
        <begin position="118"/>
        <end position="142"/>
    </location>
</feature>
<feature type="transmembrane region" description="Helical" evidence="3">
    <location>
        <begin position="195"/>
        <end position="214"/>
    </location>
</feature>
<keyword evidence="3" id="KW-1133">Transmembrane helix</keyword>
<dbReference type="PANTHER" id="PTHR11360">
    <property type="entry name" value="MONOCARBOXYLATE TRANSPORTER"/>
    <property type="match status" value="1"/>
</dbReference>
<dbReference type="OrthoDB" id="6499973at2759"/>
<keyword evidence="6" id="KW-1185">Reference proteome</keyword>
<dbReference type="AlphaFoldDB" id="A0A1B7MEM9"/>
<feature type="transmembrane region" description="Helical" evidence="3">
    <location>
        <begin position="226"/>
        <end position="248"/>
    </location>
</feature>
<evidence type="ECO:0000313" key="5">
    <source>
        <dbReference type="EMBL" id="OAX31038.1"/>
    </source>
</evidence>
<feature type="transmembrane region" description="Helical" evidence="3">
    <location>
        <begin position="163"/>
        <end position="183"/>
    </location>
</feature>
<reference evidence="5 6" key="1">
    <citation type="submission" date="2016-06" db="EMBL/GenBank/DDBJ databases">
        <title>Comparative genomics of the ectomycorrhizal sister species Rhizopogon vinicolor and Rhizopogon vesiculosus (Basidiomycota: Boletales) reveals a divergence of the mating type B locus.</title>
        <authorList>
            <consortium name="DOE Joint Genome Institute"/>
            <person name="Mujic A.B."/>
            <person name="Kuo A."/>
            <person name="Tritt A."/>
            <person name="Lipzen A."/>
            <person name="Chen C."/>
            <person name="Johnson J."/>
            <person name="Sharma A."/>
            <person name="Barry K."/>
            <person name="Grigoriev I.V."/>
            <person name="Spatafora J.W."/>
        </authorList>
    </citation>
    <scope>NUCLEOTIDE SEQUENCE [LARGE SCALE GENOMIC DNA]</scope>
    <source>
        <strain evidence="5 6">AM-OR11-026</strain>
    </source>
</reference>
<dbReference type="SUPFAM" id="SSF103473">
    <property type="entry name" value="MFS general substrate transporter"/>
    <property type="match status" value="1"/>
</dbReference>
<dbReference type="GO" id="GO:0022857">
    <property type="term" value="F:transmembrane transporter activity"/>
    <property type="evidence" value="ECO:0007669"/>
    <property type="project" value="InterPro"/>
</dbReference>
<dbReference type="Pfam" id="PF07690">
    <property type="entry name" value="MFS_1"/>
    <property type="match status" value="1"/>
</dbReference>
<keyword evidence="3" id="KW-0472">Membrane</keyword>
<organism evidence="5 6">
    <name type="scientific">Rhizopogon vinicolor AM-OR11-026</name>
    <dbReference type="NCBI Taxonomy" id="1314800"/>
    <lineage>
        <taxon>Eukaryota</taxon>
        <taxon>Fungi</taxon>
        <taxon>Dikarya</taxon>
        <taxon>Basidiomycota</taxon>
        <taxon>Agaricomycotina</taxon>
        <taxon>Agaricomycetes</taxon>
        <taxon>Agaricomycetidae</taxon>
        <taxon>Boletales</taxon>
        <taxon>Suillineae</taxon>
        <taxon>Rhizopogonaceae</taxon>
        <taxon>Rhizopogon</taxon>
    </lineage>
</organism>
<feature type="domain" description="Major facilitator superfamily (MFS) profile" evidence="4">
    <location>
        <begin position="1"/>
        <end position="305"/>
    </location>
</feature>
<feature type="transmembrane region" description="Helical" evidence="3">
    <location>
        <begin position="52"/>
        <end position="76"/>
    </location>
</feature>
<feature type="transmembrane region" description="Helical" evidence="3">
    <location>
        <begin position="254"/>
        <end position="277"/>
    </location>
</feature>
<protein>
    <submittedName>
        <fullName evidence="5">MFS general substrate transporter</fullName>
    </submittedName>
</protein>
<dbReference type="Gene3D" id="1.20.1250.20">
    <property type="entry name" value="MFS general substrate transporter like domains"/>
    <property type="match status" value="2"/>
</dbReference>
<feature type="transmembrane region" description="Helical" evidence="3">
    <location>
        <begin position="25"/>
        <end position="46"/>
    </location>
</feature>
<accession>A0A1B7MEM9</accession>
<evidence type="ECO:0000259" key="4">
    <source>
        <dbReference type="PROSITE" id="PS50850"/>
    </source>
</evidence>
<dbReference type="STRING" id="1314800.A0A1B7MEM9"/>
<comment type="subcellular location">
    <subcellularLocation>
        <location evidence="1">Membrane</location>
        <topology evidence="1">Multi-pass membrane protein</topology>
    </subcellularLocation>
</comment>
<dbReference type="Proteomes" id="UP000092154">
    <property type="component" value="Unassembled WGS sequence"/>
</dbReference>
<evidence type="ECO:0000256" key="1">
    <source>
        <dbReference type="ARBA" id="ARBA00004141"/>
    </source>
</evidence>
<evidence type="ECO:0000256" key="2">
    <source>
        <dbReference type="ARBA" id="ARBA00006727"/>
    </source>
</evidence>
<dbReference type="PROSITE" id="PS50850">
    <property type="entry name" value="MFS"/>
    <property type="match status" value="1"/>
</dbReference>
<name>A0A1B7MEM9_9AGAM</name>
<dbReference type="PANTHER" id="PTHR11360:SF284">
    <property type="entry name" value="EG:103B4.3 PROTEIN-RELATED"/>
    <property type="match status" value="1"/>
</dbReference>